<dbReference type="GO" id="GO:0031175">
    <property type="term" value="P:neuron projection development"/>
    <property type="evidence" value="ECO:0007669"/>
    <property type="project" value="TreeGrafter"/>
</dbReference>
<gene>
    <name evidence="3" type="ORF">BSL78_02696</name>
</gene>
<dbReference type="GO" id="GO:0030427">
    <property type="term" value="C:site of polarized growth"/>
    <property type="evidence" value="ECO:0007669"/>
    <property type="project" value="TreeGrafter"/>
</dbReference>
<dbReference type="OrthoDB" id="6287725at2759"/>
<protein>
    <recommendedName>
        <fullName evidence="2">Cell morphogenesis protein C-terminal domain-containing protein</fullName>
    </recommendedName>
</protein>
<name>A0A2G8LJG8_STIJA</name>
<evidence type="ECO:0000259" key="2">
    <source>
        <dbReference type="Pfam" id="PF14225"/>
    </source>
</evidence>
<keyword evidence="4" id="KW-1185">Reference proteome</keyword>
<dbReference type="AlphaFoldDB" id="A0A2G8LJG8"/>
<accession>A0A2G8LJG8</accession>
<evidence type="ECO:0000313" key="4">
    <source>
        <dbReference type="Proteomes" id="UP000230750"/>
    </source>
</evidence>
<evidence type="ECO:0000313" key="3">
    <source>
        <dbReference type="EMBL" id="PIK60398.1"/>
    </source>
</evidence>
<dbReference type="EMBL" id="MRZV01000058">
    <property type="protein sequence ID" value="PIK60398.1"/>
    <property type="molecule type" value="Genomic_DNA"/>
</dbReference>
<feature type="compositionally biased region" description="Low complexity" evidence="1">
    <location>
        <begin position="618"/>
        <end position="630"/>
    </location>
</feature>
<dbReference type="STRING" id="307972.A0A2G8LJG8"/>
<dbReference type="InterPro" id="IPR039867">
    <property type="entry name" value="Furry/Tao3/Mor2"/>
</dbReference>
<organism evidence="3 4">
    <name type="scientific">Stichopus japonicus</name>
    <name type="common">Sea cucumber</name>
    <dbReference type="NCBI Taxonomy" id="307972"/>
    <lineage>
        <taxon>Eukaryota</taxon>
        <taxon>Metazoa</taxon>
        <taxon>Echinodermata</taxon>
        <taxon>Eleutherozoa</taxon>
        <taxon>Echinozoa</taxon>
        <taxon>Holothuroidea</taxon>
        <taxon>Aspidochirotacea</taxon>
        <taxon>Aspidochirotida</taxon>
        <taxon>Stichopodidae</taxon>
        <taxon>Apostichopus</taxon>
    </lineage>
</organism>
<dbReference type="GO" id="GO:0000902">
    <property type="term" value="P:cell morphogenesis"/>
    <property type="evidence" value="ECO:0007669"/>
    <property type="project" value="InterPro"/>
</dbReference>
<dbReference type="InterPro" id="IPR025481">
    <property type="entry name" value="Cell_Morphogen_C"/>
</dbReference>
<dbReference type="PANTHER" id="PTHR12295:SF30">
    <property type="entry name" value="PROTEIN FURRY"/>
    <property type="match status" value="1"/>
</dbReference>
<dbReference type="Proteomes" id="UP000230750">
    <property type="component" value="Unassembled WGS sequence"/>
</dbReference>
<feature type="region of interest" description="Disordered" evidence="1">
    <location>
        <begin position="598"/>
        <end position="630"/>
    </location>
</feature>
<evidence type="ECO:0000256" key="1">
    <source>
        <dbReference type="SAM" id="MobiDB-lite"/>
    </source>
</evidence>
<sequence>MKTGDADTTISSIALRLLQVLDRRFFPDNSTEVCLEPTHGKSHKTLAQELARLHPEITLWMFNEITMRFESTTEMAGHLDSSPTMSRKILLEILIPWLYNIELVDCDVENEAQINMGLGRDDLAEDQDVGCPQRKTGWGSKQATQVVLNNLLSITQEYGDDYPVEIESVWVGLCTCWSNNMRVILNYLLQFTAIILSPDLLPYLKRIVRYIARAKTNGTDGAVDEGDPVSGGGQLSAWQRVKILATTKSTSSLTTTLTSSSSTPSSEIAAILDRSKPQLPILQEVDLSSKSEQQLLDDDDLDGIRNDDSFLLWRQESRDGLVAVRIPLPVDIHCGNLSDLIENHDIPQGILHRCNLAVMLLTDLVVEQLHLNLGNHYLPIILHTVFLGKLKNLCVDKVAGKVHQPPSSYTHRVPRGVHGHFPSGQRCQRNGGLHPVPIEFWKCLHRGTLFRRGIYQLHQRRNQEREDAAKALMEFLVSRKSRPLWSSEEITPRCLSIKSAEQMSTFLQHVIFRALNPTLSSNWLSDILRRLVETVTEQGNETQGYVSEILLTLENSIDTLAADLVFSEPRERNKSTAGRKSDYRKSTSSLYMMSSGMYDGVSKTRHPTPSMNITDVGSTTPTSPPLVTSASHADLRSYGDHRGRSASAVDIEKPSRFHGSRSRSSQSLRNLCDPNVEEKLNILVPLFWTFVSLLESDNEFEFYLALRSLDKLLKVLPLDRPEVKKKLEENLEKLDWKQFPGIQGLVLKGFTSAITIDLAQVLISKLTLHSHLTIVDPFKAAGFPLNVVALLPYLIQHYDQPDKMAIEITYNIGKVCQNDRHSRIAQLADVLRMYREKTYNKKCSSWVGVVCKYLHEVYSQYSIAMMTFLIEVLEKGPSQHQGSVLQIIDRMLIT</sequence>
<dbReference type="GO" id="GO:0005938">
    <property type="term" value="C:cell cortex"/>
    <property type="evidence" value="ECO:0007669"/>
    <property type="project" value="TreeGrafter"/>
</dbReference>
<dbReference type="Pfam" id="PF14225">
    <property type="entry name" value="MOR2-PAG1_C"/>
    <property type="match status" value="1"/>
</dbReference>
<reference evidence="3 4" key="1">
    <citation type="journal article" date="2017" name="PLoS Biol.">
        <title>The sea cucumber genome provides insights into morphological evolution and visceral regeneration.</title>
        <authorList>
            <person name="Zhang X."/>
            <person name="Sun L."/>
            <person name="Yuan J."/>
            <person name="Sun Y."/>
            <person name="Gao Y."/>
            <person name="Zhang L."/>
            <person name="Li S."/>
            <person name="Dai H."/>
            <person name="Hamel J.F."/>
            <person name="Liu C."/>
            <person name="Yu Y."/>
            <person name="Liu S."/>
            <person name="Lin W."/>
            <person name="Guo K."/>
            <person name="Jin S."/>
            <person name="Xu P."/>
            <person name="Storey K.B."/>
            <person name="Huan P."/>
            <person name="Zhang T."/>
            <person name="Zhou Y."/>
            <person name="Zhang J."/>
            <person name="Lin C."/>
            <person name="Li X."/>
            <person name="Xing L."/>
            <person name="Huo D."/>
            <person name="Sun M."/>
            <person name="Wang L."/>
            <person name="Mercier A."/>
            <person name="Li F."/>
            <person name="Yang H."/>
            <person name="Xiang J."/>
        </authorList>
    </citation>
    <scope>NUCLEOTIDE SEQUENCE [LARGE SCALE GENOMIC DNA]</scope>
    <source>
        <strain evidence="3">Shaxun</strain>
        <tissue evidence="3">Muscle</tissue>
    </source>
</reference>
<feature type="domain" description="Cell morphogenesis protein C-terminal" evidence="2">
    <location>
        <begin position="686"/>
        <end position="892"/>
    </location>
</feature>
<comment type="caution">
    <text evidence="3">The sequence shown here is derived from an EMBL/GenBank/DDBJ whole genome shotgun (WGS) entry which is preliminary data.</text>
</comment>
<feature type="compositionally biased region" description="Polar residues" evidence="1">
    <location>
        <begin position="607"/>
        <end position="617"/>
    </location>
</feature>
<proteinExistence type="predicted"/>
<dbReference type="PANTHER" id="PTHR12295">
    <property type="entry name" value="FURRY-RELATED"/>
    <property type="match status" value="1"/>
</dbReference>